<keyword evidence="3" id="KW-1185">Reference proteome</keyword>
<evidence type="ECO:0000256" key="1">
    <source>
        <dbReference type="SAM" id="MobiDB-lite"/>
    </source>
</evidence>
<gene>
    <name evidence="2" type="ORF">COHA_006980</name>
</gene>
<protein>
    <recommendedName>
        <fullName evidence="4">Zinc-ribbon 15 domain-containing protein</fullName>
    </recommendedName>
</protein>
<feature type="region of interest" description="Disordered" evidence="1">
    <location>
        <begin position="114"/>
        <end position="148"/>
    </location>
</feature>
<dbReference type="Proteomes" id="UP001205105">
    <property type="component" value="Unassembled WGS sequence"/>
</dbReference>
<organism evidence="2 3">
    <name type="scientific">Chlorella ohadii</name>
    <dbReference type="NCBI Taxonomy" id="2649997"/>
    <lineage>
        <taxon>Eukaryota</taxon>
        <taxon>Viridiplantae</taxon>
        <taxon>Chlorophyta</taxon>
        <taxon>core chlorophytes</taxon>
        <taxon>Trebouxiophyceae</taxon>
        <taxon>Chlorellales</taxon>
        <taxon>Chlorellaceae</taxon>
        <taxon>Chlorella clade</taxon>
        <taxon>Chlorella</taxon>
    </lineage>
</organism>
<reference evidence="2" key="1">
    <citation type="submission" date="2020-11" db="EMBL/GenBank/DDBJ databases">
        <title>Chlorella ohadii genome sequencing and assembly.</title>
        <authorList>
            <person name="Murik O."/>
            <person name="Treves H."/>
            <person name="Kedem I."/>
            <person name="Shotland Y."/>
            <person name="Kaplan A."/>
        </authorList>
    </citation>
    <scope>NUCLEOTIDE SEQUENCE</scope>
    <source>
        <strain evidence="2">1</strain>
    </source>
</reference>
<evidence type="ECO:0000313" key="2">
    <source>
        <dbReference type="EMBL" id="KAI7839282.1"/>
    </source>
</evidence>
<accession>A0AAD5DJR1</accession>
<dbReference type="EMBL" id="JADXDR010000104">
    <property type="protein sequence ID" value="KAI7839282.1"/>
    <property type="molecule type" value="Genomic_DNA"/>
</dbReference>
<evidence type="ECO:0008006" key="4">
    <source>
        <dbReference type="Google" id="ProtNLM"/>
    </source>
</evidence>
<comment type="caution">
    <text evidence="2">The sequence shown here is derived from an EMBL/GenBank/DDBJ whole genome shotgun (WGS) entry which is preliminary data.</text>
</comment>
<dbReference type="AlphaFoldDB" id="A0AAD5DJR1"/>
<name>A0AAD5DJR1_9CHLO</name>
<evidence type="ECO:0000313" key="3">
    <source>
        <dbReference type="Proteomes" id="UP001205105"/>
    </source>
</evidence>
<sequence>MALIIIFGLRSVQWVDEEGERQDCPCCRAHRSIYPAKRFLCFHLYFIPVVPLHTTKFFKCRSCRALYVSKPNDERHRHLEPLRMVPTTAAFSGNSWYTLNKKAAAAKRREAAAAEAAAGQGGAAQPQPQRWLYLASPPRRMPQRPKVP</sequence>
<proteinExistence type="predicted"/>